<evidence type="ECO:0000259" key="1">
    <source>
        <dbReference type="Pfam" id="PF00903"/>
    </source>
</evidence>
<name>A0A4P5P8T2_9ENTE</name>
<keyword evidence="3" id="KW-1185">Reference proteome</keyword>
<dbReference type="Proteomes" id="UP000290567">
    <property type="component" value="Unassembled WGS sequence"/>
</dbReference>
<evidence type="ECO:0000313" key="3">
    <source>
        <dbReference type="Proteomes" id="UP000290567"/>
    </source>
</evidence>
<protein>
    <submittedName>
        <fullName evidence="2">Glyoxalase</fullName>
    </submittedName>
</protein>
<gene>
    <name evidence="2" type="ORF">NRIC_05220</name>
</gene>
<dbReference type="AlphaFoldDB" id="A0A4P5P8T2"/>
<evidence type="ECO:0000313" key="2">
    <source>
        <dbReference type="EMBL" id="GCF92631.1"/>
    </source>
</evidence>
<accession>A0A4P5P8T2</accession>
<dbReference type="SUPFAM" id="SSF54593">
    <property type="entry name" value="Glyoxalase/Bleomycin resistance protein/Dihydroxybiphenyl dioxygenase"/>
    <property type="match status" value="1"/>
</dbReference>
<dbReference type="InterPro" id="IPR029068">
    <property type="entry name" value="Glyas_Bleomycin-R_OHBP_Dase"/>
</dbReference>
<dbReference type="RefSeq" id="WP_146621135.1">
    <property type="nucleotide sequence ID" value="NZ_BJCC01000005.1"/>
</dbReference>
<dbReference type="Gene3D" id="3.10.180.10">
    <property type="entry name" value="2,3-Dihydroxybiphenyl 1,2-Dioxygenase, domain 1"/>
    <property type="match status" value="1"/>
</dbReference>
<proteinExistence type="predicted"/>
<dbReference type="Pfam" id="PF00903">
    <property type="entry name" value="Glyoxalase"/>
    <property type="match status" value="1"/>
</dbReference>
<reference evidence="3" key="1">
    <citation type="submission" date="2019-02" db="EMBL/GenBank/DDBJ databases">
        <title>Draft genome sequence of Enterococcus sp. Gos25-1.</title>
        <authorList>
            <person name="Tanaka N."/>
            <person name="Shiwa Y."/>
            <person name="Fujita N."/>
        </authorList>
    </citation>
    <scope>NUCLEOTIDE SEQUENCE [LARGE SCALE GENOMIC DNA]</scope>
    <source>
        <strain evidence="3">Gos25-1</strain>
    </source>
</reference>
<dbReference type="OrthoDB" id="6874672at2"/>
<dbReference type="CDD" id="cd06587">
    <property type="entry name" value="VOC"/>
    <property type="match status" value="1"/>
</dbReference>
<sequence>MDKAHLDHVAVFVDDICWYINFFEHTLGFKEKKREEYCGKLKQVWLDGGIQLVDEQKTQTRMAHIGILVENLPAVLKKMQQFNLKGLPKGENWLELPNGVTIELIQR</sequence>
<comment type="caution">
    <text evidence="2">The sequence shown here is derived from an EMBL/GenBank/DDBJ whole genome shotgun (WGS) entry which is preliminary data.</text>
</comment>
<dbReference type="InterPro" id="IPR004360">
    <property type="entry name" value="Glyas_Fos-R_dOase_dom"/>
</dbReference>
<organism evidence="2 3">
    <name type="scientific">Enterococcus florum</name>
    <dbReference type="NCBI Taxonomy" id="2480627"/>
    <lineage>
        <taxon>Bacteria</taxon>
        <taxon>Bacillati</taxon>
        <taxon>Bacillota</taxon>
        <taxon>Bacilli</taxon>
        <taxon>Lactobacillales</taxon>
        <taxon>Enterococcaceae</taxon>
        <taxon>Enterococcus</taxon>
    </lineage>
</organism>
<feature type="domain" description="Glyoxalase/fosfomycin resistance/dioxygenase" evidence="1">
    <location>
        <begin position="6"/>
        <end position="49"/>
    </location>
</feature>
<dbReference type="EMBL" id="BJCC01000005">
    <property type="protein sequence ID" value="GCF92631.1"/>
    <property type="molecule type" value="Genomic_DNA"/>
</dbReference>